<feature type="region of interest" description="Disordered" evidence="1">
    <location>
        <begin position="190"/>
        <end position="215"/>
    </location>
</feature>
<dbReference type="InParanoid" id="A0A165HFF1"/>
<feature type="region of interest" description="Disordered" evidence="1">
    <location>
        <begin position="62"/>
        <end position="103"/>
    </location>
</feature>
<evidence type="ECO:0000313" key="2">
    <source>
        <dbReference type="EMBL" id="KZT59227.1"/>
    </source>
</evidence>
<reference evidence="2 3" key="1">
    <citation type="journal article" date="2016" name="Mol. Biol. Evol.">
        <title>Comparative Genomics of Early-Diverging Mushroom-Forming Fungi Provides Insights into the Origins of Lignocellulose Decay Capabilities.</title>
        <authorList>
            <person name="Nagy L.G."/>
            <person name="Riley R."/>
            <person name="Tritt A."/>
            <person name="Adam C."/>
            <person name="Daum C."/>
            <person name="Floudas D."/>
            <person name="Sun H."/>
            <person name="Yadav J.S."/>
            <person name="Pangilinan J."/>
            <person name="Larsson K.H."/>
            <person name="Matsuura K."/>
            <person name="Barry K."/>
            <person name="Labutti K."/>
            <person name="Kuo R."/>
            <person name="Ohm R.A."/>
            <person name="Bhattacharya S.S."/>
            <person name="Shirouzu T."/>
            <person name="Yoshinaga Y."/>
            <person name="Martin F.M."/>
            <person name="Grigoriev I.V."/>
            <person name="Hibbett D.S."/>
        </authorList>
    </citation>
    <scope>NUCLEOTIDE SEQUENCE [LARGE SCALE GENOMIC DNA]</scope>
    <source>
        <strain evidence="2 3">HHB12733</strain>
    </source>
</reference>
<accession>A0A165HFF1</accession>
<gene>
    <name evidence="2" type="ORF">CALCODRAFT_198391</name>
</gene>
<dbReference type="EMBL" id="KV423942">
    <property type="protein sequence ID" value="KZT59227.1"/>
    <property type="molecule type" value="Genomic_DNA"/>
</dbReference>
<sequence length="297" mass="32302">MLWHRTARSSSERLSMHQYCIPHEFQDHGHPVSVGVVQARPINGSQKRNLQLCKSRPLLQLLSPPDASAEPQTSDSAEHDPPSAAARHNATQQFPRPAPRPATTICRTHAHLGTSEPHPRAILAVPSRPSLLLNQRSSNDGLRGALRSVGSPFLSRKPRSTSQPMGHSRVLSTRAGRRVPCSPALCTGVRRSLAPRDQPSPSKSEARPSHALESTLPHGRVSQSLRMCSHVSIPSPLLGSLGLGCAEHLSPRVFCTVSPHRWRIIVRCTSIPHVRPRLLSHAVGGAPPPPHHPQPDT</sequence>
<name>A0A165HFF1_9BASI</name>
<feature type="region of interest" description="Disordered" evidence="1">
    <location>
        <begin position="134"/>
        <end position="176"/>
    </location>
</feature>
<dbReference type="Proteomes" id="UP000076842">
    <property type="component" value="Unassembled WGS sequence"/>
</dbReference>
<evidence type="ECO:0000313" key="3">
    <source>
        <dbReference type="Proteomes" id="UP000076842"/>
    </source>
</evidence>
<keyword evidence="3" id="KW-1185">Reference proteome</keyword>
<protein>
    <submittedName>
        <fullName evidence="2">Uncharacterized protein</fullName>
    </submittedName>
</protein>
<evidence type="ECO:0000256" key="1">
    <source>
        <dbReference type="SAM" id="MobiDB-lite"/>
    </source>
</evidence>
<dbReference type="AlphaFoldDB" id="A0A165HFF1"/>
<proteinExistence type="predicted"/>
<organism evidence="2 3">
    <name type="scientific">Calocera cornea HHB12733</name>
    <dbReference type="NCBI Taxonomy" id="1353952"/>
    <lineage>
        <taxon>Eukaryota</taxon>
        <taxon>Fungi</taxon>
        <taxon>Dikarya</taxon>
        <taxon>Basidiomycota</taxon>
        <taxon>Agaricomycotina</taxon>
        <taxon>Dacrymycetes</taxon>
        <taxon>Dacrymycetales</taxon>
        <taxon>Dacrymycetaceae</taxon>
        <taxon>Calocera</taxon>
    </lineage>
</organism>